<evidence type="ECO:0000256" key="1">
    <source>
        <dbReference type="SAM" id="SignalP"/>
    </source>
</evidence>
<sequence>MICVFFFVCLCLCILYSITYQNNTSFSNFVGGFRWEIAYLWYIKKVKRKKFSNSFKKKPAKFCVCS</sequence>
<keyword evidence="3" id="KW-1185">Reference proteome</keyword>
<evidence type="ECO:0000313" key="2">
    <source>
        <dbReference type="EMBL" id="KAF0765209.1"/>
    </source>
</evidence>
<dbReference type="Proteomes" id="UP000478052">
    <property type="component" value="Unassembled WGS sequence"/>
</dbReference>
<organism evidence="2 3">
    <name type="scientific">Aphis craccivora</name>
    <name type="common">Cowpea aphid</name>
    <dbReference type="NCBI Taxonomy" id="307492"/>
    <lineage>
        <taxon>Eukaryota</taxon>
        <taxon>Metazoa</taxon>
        <taxon>Ecdysozoa</taxon>
        <taxon>Arthropoda</taxon>
        <taxon>Hexapoda</taxon>
        <taxon>Insecta</taxon>
        <taxon>Pterygota</taxon>
        <taxon>Neoptera</taxon>
        <taxon>Paraneoptera</taxon>
        <taxon>Hemiptera</taxon>
        <taxon>Sternorrhyncha</taxon>
        <taxon>Aphidomorpha</taxon>
        <taxon>Aphidoidea</taxon>
        <taxon>Aphididae</taxon>
        <taxon>Aphidini</taxon>
        <taxon>Aphis</taxon>
        <taxon>Aphis</taxon>
    </lineage>
</organism>
<proteinExistence type="predicted"/>
<comment type="caution">
    <text evidence="2">The sequence shown here is derived from an EMBL/GenBank/DDBJ whole genome shotgun (WGS) entry which is preliminary data.</text>
</comment>
<dbReference type="EMBL" id="VUJU01001455">
    <property type="protein sequence ID" value="KAF0765209.1"/>
    <property type="molecule type" value="Genomic_DNA"/>
</dbReference>
<feature type="signal peptide" evidence="1">
    <location>
        <begin position="1"/>
        <end position="21"/>
    </location>
</feature>
<name>A0A6G0Z3G1_APHCR</name>
<keyword evidence="1" id="KW-0732">Signal</keyword>
<gene>
    <name evidence="2" type="ORF">FWK35_00013080</name>
</gene>
<protein>
    <recommendedName>
        <fullName evidence="4">Secreted protein</fullName>
    </recommendedName>
</protein>
<evidence type="ECO:0008006" key="4">
    <source>
        <dbReference type="Google" id="ProtNLM"/>
    </source>
</evidence>
<dbReference type="AlphaFoldDB" id="A0A6G0Z3G1"/>
<evidence type="ECO:0000313" key="3">
    <source>
        <dbReference type="Proteomes" id="UP000478052"/>
    </source>
</evidence>
<accession>A0A6G0Z3G1</accession>
<reference evidence="2 3" key="1">
    <citation type="submission" date="2019-08" db="EMBL/GenBank/DDBJ databases">
        <title>Whole genome of Aphis craccivora.</title>
        <authorList>
            <person name="Voronova N.V."/>
            <person name="Shulinski R.S."/>
            <person name="Bandarenka Y.V."/>
            <person name="Zhorov D.G."/>
            <person name="Warner D."/>
        </authorList>
    </citation>
    <scope>NUCLEOTIDE SEQUENCE [LARGE SCALE GENOMIC DNA]</scope>
    <source>
        <strain evidence="2">180601</strain>
        <tissue evidence="2">Whole Body</tissue>
    </source>
</reference>
<feature type="chain" id="PRO_5026079122" description="Secreted protein" evidence="1">
    <location>
        <begin position="22"/>
        <end position="66"/>
    </location>
</feature>